<evidence type="ECO:0000313" key="2">
    <source>
        <dbReference type="Proteomes" id="UP000808906"/>
    </source>
</evidence>
<evidence type="ECO:0000313" key="1">
    <source>
        <dbReference type="EMBL" id="MBM4567658.1"/>
    </source>
</evidence>
<dbReference type="EMBL" id="WUXR01000013">
    <property type="protein sequence ID" value="MBM4567658.1"/>
    <property type="molecule type" value="Genomic_DNA"/>
</dbReference>
<name>A0A9Q2SAI6_RHOHA</name>
<reference evidence="1" key="1">
    <citation type="submission" date="2019-11" db="EMBL/GenBank/DDBJ databases">
        <title>Spread of Macrolides and rifampicin resistant Rhodococcus equi in clinical isolates in the USA.</title>
        <authorList>
            <person name="Alvarez-Narvaez S."/>
            <person name="Huber L."/>
            <person name="Cohen N.D."/>
            <person name="Slovis N."/>
            <person name="Greiter M."/>
            <person name="Giguere S."/>
            <person name="Hart K."/>
        </authorList>
    </citation>
    <scope>NUCLEOTIDE SEQUENCE</scope>
    <source>
        <strain evidence="1">Lh_17</strain>
    </source>
</reference>
<organism evidence="1 2">
    <name type="scientific">Rhodococcus hoagii</name>
    <name type="common">Corynebacterium equii</name>
    <dbReference type="NCBI Taxonomy" id="43767"/>
    <lineage>
        <taxon>Bacteria</taxon>
        <taxon>Bacillati</taxon>
        <taxon>Actinomycetota</taxon>
        <taxon>Actinomycetes</taxon>
        <taxon>Mycobacteriales</taxon>
        <taxon>Nocardiaceae</taxon>
        <taxon>Prescottella</taxon>
    </lineage>
</organism>
<dbReference type="Gene3D" id="3.40.50.300">
    <property type="entry name" value="P-loop containing nucleotide triphosphate hydrolases"/>
    <property type="match status" value="1"/>
</dbReference>
<comment type="caution">
    <text evidence="1">The sequence shown here is derived from an EMBL/GenBank/DDBJ whole genome shotgun (WGS) entry which is preliminary data.</text>
</comment>
<protein>
    <recommendedName>
        <fullName evidence="3">Terminase large subunit</fullName>
    </recommendedName>
</protein>
<dbReference type="Proteomes" id="UP000808906">
    <property type="component" value="Unassembled WGS sequence"/>
</dbReference>
<dbReference type="InterPro" id="IPR027417">
    <property type="entry name" value="P-loop_NTPase"/>
</dbReference>
<proteinExistence type="predicted"/>
<sequence length="555" mass="60983">MPWKPSVPGEIPTLGYEVLDWISDMLAAPDRADYEPFVPYREQEDFILRWYALDPVTGRRTYNRGVLGRPRGWGKSPLLAALACVEALGPVVPAGWDANGQPVGRPWADLRTPLVQLAAVSEDQTRNTWAPVLEMLREEAPVHDHVRGLDPMESFVALPNRGRMEQVTSSARTIKGARAVFAVLDQSEEWVASNGGIRLANTMRANAAKVGGTTLESPNAFIPGEGSVAEESAAFWAAIREGRSRDDGLLYDHREAPADTDMTDRESLIAGLRVAYGDSSKDPGGCVIHDDPCPPGHVDLDRLVATIWDPAQDVQQSRSDFLNQITHASDSWISSPEWAAREDLTTSVQPGDTIVLGFDGSKGRNRGKADATALVGFRVSDGHALAPDSWVWEQPSGPAGRDWVPDAYAVDAAVRSAFETYRVVGFYADPSGWTEHVAKWEAAFGRRLKVKASQQNPIAAWPRGKDSRVTEYVERFRAAVVNGELTHDGGSSLTRHVLNARRRSVRSGYLIYKAYPDSPDKIDAAYAAVMAWKARLDAVSRRVGERSNRMRAVVY</sequence>
<gene>
    <name evidence="1" type="ORF">GS441_20230</name>
</gene>
<evidence type="ECO:0008006" key="3">
    <source>
        <dbReference type="Google" id="ProtNLM"/>
    </source>
</evidence>
<accession>A0A9Q2SAI6</accession>
<dbReference type="AlphaFoldDB" id="A0A9Q2SAI6"/>